<evidence type="ECO:0000259" key="19">
    <source>
        <dbReference type="PROSITE" id="PS50112"/>
    </source>
</evidence>
<dbReference type="SUPFAM" id="SSF55874">
    <property type="entry name" value="ATPase domain of HSP90 chaperone/DNA topoisomerase II/histidine kinase"/>
    <property type="match status" value="1"/>
</dbReference>
<evidence type="ECO:0000256" key="13">
    <source>
        <dbReference type="ARBA" id="ARBA00023014"/>
    </source>
</evidence>
<protein>
    <recommendedName>
        <fullName evidence="15">Sensor histidine kinase</fullName>
        <ecNumber evidence="15">2.7.13.3</ecNumber>
    </recommendedName>
</protein>
<keyword evidence="9 15" id="KW-0418">Kinase</keyword>
<dbReference type="GO" id="GO:0005506">
    <property type="term" value="F:iron ion binding"/>
    <property type="evidence" value="ECO:0007669"/>
    <property type="project" value="InterPro"/>
</dbReference>
<keyword evidence="8 15" id="KW-0547">Nucleotide-binding</keyword>
<dbReference type="PROSITE" id="PS50112">
    <property type="entry name" value="PAS"/>
    <property type="match status" value="1"/>
</dbReference>
<dbReference type="AlphaFoldDB" id="A0A3M8DQU9"/>
<dbReference type="SMART" id="SM00387">
    <property type="entry name" value="HATPase_c"/>
    <property type="match status" value="1"/>
</dbReference>
<keyword evidence="11 16" id="KW-0408">Iron</keyword>
<dbReference type="GO" id="GO:0005737">
    <property type="term" value="C:cytoplasm"/>
    <property type="evidence" value="ECO:0007669"/>
    <property type="project" value="UniProtKB-SubCell"/>
</dbReference>
<comment type="PTM">
    <text evidence="17">Autophosphorylated.</text>
</comment>
<dbReference type="Pfam" id="PF00989">
    <property type="entry name" value="PAS"/>
    <property type="match status" value="1"/>
</dbReference>
<dbReference type="NCBIfam" id="TIGR00229">
    <property type="entry name" value="sensory_box"/>
    <property type="match status" value="1"/>
</dbReference>
<dbReference type="RefSeq" id="WP_122918069.1">
    <property type="nucleotide sequence ID" value="NZ_RHHQ01000008.1"/>
</dbReference>
<dbReference type="GO" id="GO:0005524">
    <property type="term" value="F:ATP binding"/>
    <property type="evidence" value="ECO:0007669"/>
    <property type="project" value="UniProtKB-KW"/>
</dbReference>
<evidence type="ECO:0000256" key="3">
    <source>
        <dbReference type="ARBA" id="ARBA00022485"/>
    </source>
</evidence>
<comment type="subcellular location">
    <subcellularLocation>
        <location evidence="2">Cytoplasm</location>
    </subcellularLocation>
</comment>
<accession>A0A3M8DQU9</accession>
<dbReference type="InterPro" id="IPR050482">
    <property type="entry name" value="Sensor_HK_TwoCompSys"/>
</dbReference>
<dbReference type="Gene3D" id="1.20.5.1930">
    <property type="match status" value="1"/>
</dbReference>
<keyword evidence="21" id="KW-1185">Reference proteome</keyword>
<dbReference type="InterPro" id="IPR036890">
    <property type="entry name" value="HATPase_C_sf"/>
</dbReference>
<evidence type="ECO:0000256" key="8">
    <source>
        <dbReference type="ARBA" id="ARBA00022741"/>
    </source>
</evidence>
<evidence type="ECO:0000256" key="5">
    <source>
        <dbReference type="ARBA" id="ARBA00022553"/>
    </source>
</evidence>
<sequence>MTWLENIDADKETSSLLRSIFQHLTDAILVLDQDGFVIGANPAAEQLTEWSSQEMVGKIHFCQICRGVATCTAEATCMDCFTKKMMAPSFEMKVLTKSGKEFPVAASSTQLPHRSSAALVVVLRDMSEQQKAERERNLLLMTNYVIQAQEEERKRLSRELHDGVGQALYSILVGLNVINQVKMDEQMTNHLATVQQMTARALEEVKSLAVELRPSALDDLGLVPAIRSYMKRFEQIFGIELQLDSKGTRRRYAPVVETTLYRICQEAMTNAAKYADTDKLTVSIHDSGDKIEMCIADQGKGFRLDQVEAAGTGLGLYGMQERASLLGGQLTITSELAKGTTILVSIPLDEKGEHIHVDPRTNR</sequence>
<dbReference type="GO" id="GO:0016020">
    <property type="term" value="C:membrane"/>
    <property type="evidence" value="ECO:0007669"/>
    <property type="project" value="InterPro"/>
</dbReference>
<dbReference type="EMBL" id="RHHQ01000008">
    <property type="protein sequence ID" value="RNB89815.1"/>
    <property type="molecule type" value="Genomic_DNA"/>
</dbReference>
<evidence type="ECO:0000256" key="9">
    <source>
        <dbReference type="ARBA" id="ARBA00022777"/>
    </source>
</evidence>
<proteinExistence type="predicted"/>
<evidence type="ECO:0000256" key="6">
    <source>
        <dbReference type="ARBA" id="ARBA00022679"/>
    </source>
</evidence>
<reference evidence="20 21" key="1">
    <citation type="submission" date="2018-10" db="EMBL/GenBank/DDBJ databases">
        <title>Phylogenomics of Brevibacillus.</title>
        <authorList>
            <person name="Dunlap C."/>
        </authorList>
    </citation>
    <scope>NUCLEOTIDE SEQUENCE [LARGE SCALE GENOMIC DNA]</scope>
    <source>
        <strain evidence="20 21">JCM 15716</strain>
    </source>
</reference>
<comment type="function">
    <text evidence="14">Member of the two-component regulatory system NreB/NreC involved in the control of dissimilatory nitrate/nitrite reduction in response to oxygen. NreB functions as a direct oxygen sensor histidine kinase which is autophosphorylated, in the absence of oxygen, probably at the conserved histidine residue, and transfers its phosphate group probably to a conserved aspartate residue of NreC. NreB/NreC activates the expression of the nitrate (narGHJI) and nitrite (nir) reductase operons, as well as the putative nitrate transporter gene narT.</text>
</comment>
<dbReference type="Gene3D" id="3.30.565.10">
    <property type="entry name" value="Histidine kinase-like ATPase, C-terminal domain"/>
    <property type="match status" value="1"/>
</dbReference>
<keyword evidence="4" id="KW-0963">Cytoplasm</keyword>
<keyword evidence="3 16" id="KW-0004">4Fe-4S</keyword>
<dbReference type="InterPro" id="IPR035965">
    <property type="entry name" value="PAS-like_dom_sf"/>
</dbReference>
<feature type="binding site" evidence="16">
    <location>
        <position position="80"/>
    </location>
    <ligand>
        <name>[4Fe-4S] cluster</name>
        <dbReference type="ChEBI" id="CHEBI:49883"/>
    </ligand>
</feature>
<feature type="domain" description="Histidine kinase" evidence="18">
    <location>
        <begin position="163"/>
        <end position="350"/>
    </location>
</feature>
<evidence type="ECO:0000256" key="7">
    <source>
        <dbReference type="ARBA" id="ARBA00022723"/>
    </source>
</evidence>
<organism evidence="20 21">
    <name type="scientific">Brevibacillus fluminis</name>
    <dbReference type="NCBI Taxonomy" id="511487"/>
    <lineage>
        <taxon>Bacteria</taxon>
        <taxon>Bacillati</taxon>
        <taxon>Bacillota</taxon>
        <taxon>Bacilli</taxon>
        <taxon>Bacillales</taxon>
        <taxon>Paenibacillaceae</taxon>
        <taxon>Brevibacillus</taxon>
    </lineage>
</organism>
<feature type="modified residue" description="Phosphohistidine; by autocatalysis" evidence="17">
    <location>
        <position position="161"/>
    </location>
</feature>
<dbReference type="Proteomes" id="UP000271031">
    <property type="component" value="Unassembled WGS sequence"/>
</dbReference>
<keyword evidence="5 17" id="KW-0597">Phosphoprotein</keyword>
<dbReference type="GO" id="GO:0000155">
    <property type="term" value="F:phosphorelay sensor kinase activity"/>
    <property type="evidence" value="ECO:0007669"/>
    <property type="project" value="InterPro"/>
</dbReference>
<evidence type="ECO:0000256" key="15">
    <source>
        <dbReference type="PIRNR" id="PIRNR037432"/>
    </source>
</evidence>
<dbReference type="CDD" id="cd00130">
    <property type="entry name" value="PAS"/>
    <property type="match status" value="1"/>
</dbReference>
<evidence type="ECO:0000256" key="10">
    <source>
        <dbReference type="ARBA" id="ARBA00022840"/>
    </source>
</evidence>
<dbReference type="SUPFAM" id="SSF55785">
    <property type="entry name" value="PYP-like sensor domain (PAS domain)"/>
    <property type="match status" value="1"/>
</dbReference>
<dbReference type="InterPro" id="IPR000014">
    <property type="entry name" value="PAS"/>
</dbReference>
<evidence type="ECO:0000259" key="18">
    <source>
        <dbReference type="PROSITE" id="PS50109"/>
    </source>
</evidence>
<dbReference type="GO" id="GO:0006355">
    <property type="term" value="P:regulation of DNA-templated transcription"/>
    <property type="evidence" value="ECO:0007669"/>
    <property type="project" value="InterPro"/>
</dbReference>
<evidence type="ECO:0000256" key="14">
    <source>
        <dbReference type="ARBA" id="ARBA00024827"/>
    </source>
</evidence>
<dbReference type="InterPro" id="IPR011712">
    <property type="entry name" value="Sig_transdc_His_kin_sub3_dim/P"/>
</dbReference>
<keyword evidence="12 15" id="KW-0902">Two-component regulatory system</keyword>
<dbReference type="PROSITE" id="PS50109">
    <property type="entry name" value="HIS_KIN"/>
    <property type="match status" value="1"/>
</dbReference>
<dbReference type="CDD" id="cd16917">
    <property type="entry name" value="HATPase_UhpB-NarQ-NarX-like"/>
    <property type="match status" value="1"/>
</dbReference>
<dbReference type="Pfam" id="PF07730">
    <property type="entry name" value="HisKA_3"/>
    <property type="match status" value="1"/>
</dbReference>
<evidence type="ECO:0000256" key="4">
    <source>
        <dbReference type="ARBA" id="ARBA00022490"/>
    </source>
</evidence>
<gene>
    <name evidence="20" type="ORF">EDM56_11665</name>
</gene>
<dbReference type="PANTHER" id="PTHR24421:SF10">
    <property type="entry name" value="NITRATE_NITRITE SENSOR PROTEIN NARQ"/>
    <property type="match status" value="1"/>
</dbReference>
<dbReference type="PRINTS" id="PR00344">
    <property type="entry name" value="BCTRLSENSOR"/>
</dbReference>
<dbReference type="InterPro" id="IPR013767">
    <property type="entry name" value="PAS_fold"/>
</dbReference>
<feature type="binding site" evidence="16">
    <location>
        <position position="62"/>
    </location>
    <ligand>
        <name>[4Fe-4S] cluster</name>
        <dbReference type="ChEBI" id="CHEBI:49883"/>
    </ligand>
</feature>
<dbReference type="InterPro" id="IPR005467">
    <property type="entry name" value="His_kinase_dom"/>
</dbReference>
<dbReference type="InterPro" id="IPR017203">
    <property type="entry name" value="Sig_transdc_His_kinase_NreB"/>
</dbReference>
<dbReference type="InterPro" id="IPR004358">
    <property type="entry name" value="Sig_transdc_His_kin-like_C"/>
</dbReference>
<name>A0A3M8DQU9_9BACL</name>
<dbReference type="Pfam" id="PF02518">
    <property type="entry name" value="HATPase_c"/>
    <property type="match status" value="1"/>
</dbReference>
<comment type="cofactor">
    <cofactor evidence="16">
        <name>[4Fe-4S] cluster</name>
        <dbReference type="ChEBI" id="CHEBI:49883"/>
    </cofactor>
    <text evidence="16">Binds 1 [4Fe-4S] cluster.</text>
</comment>
<comment type="catalytic activity">
    <reaction evidence="1 15">
        <text>ATP + protein L-histidine = ADP + protein N-phospho-L-histidine.</text>
        <dbReference type="EC" id="2.7.13.3"/>
    </reaction>
</comment>
<evidence type="ECO:0000256" key="1">
    <source>
        <dbReference type="ARBA" id="ARBA00000085"/>
    </source>
</evidence>
<feature type="domain" description="PAS" evidence="19">
    <location>
        <begin position="13"/>
        <end position="58"/>
    </location>
</feature>
<dbReference type="Gene3D" id="3.30.450.20">
    <property type="entry name" value="PAS domain"/>
    <property type="match status" value="1"/>
</dbReference>
<dbReference type="PANTHER" id="PTHR24421">
    <property type="entry name" value="NITRATE/NITRITE SENSOR PROTEIN NARX-RELATED"/>
    <property type="match status" value="1"/>
</dbReference>
<dbReference type="EC" id="2.7.13.3" evidence="15"/>
<evidence type="ECO:0000313" key="21">
    <source>
        <dbReference type="Proteomes" id="UP000271031"/>
    </source>
</evidence>
<dbReference type="InterPro" id="IPR003594">
    <property type="entry name" value="HATPase_dom"/>
</dbReference>
<keyword evidence="13 16" id="KW-0411">Iron-sulfur</keyword>
<feature type="binding site" evidence="16">
    <location>
        <position position="77"/>
    </location>
    <ligand>
        <name>[4Fe-4S] cluster</name>
        <dbReference type="ChEBI" id="CHEBI:49883"/>
    </ligand>
</feature>
<dbReference type="GO" id="GO:0046983">
    <property type="term" value="F:protein dimerization activity"/>
    <property type="evidence" value="ECO:0007669"/>
    <property type="project" value="InterPro"/>
</dbReference>
<dbReference type="OrthoDB" id="9760839at2"/>
<evidence type="ECO:0000256" key="17">
    <source>
        <dbReference type="PIRSR" id="PIRSR037432-51"/>
    </source>
</evidence>
<dbReference type="PIRSF" id="PIRSF037432">
    <property type="entry name" value="STHK_NreB"/>
    <property type="match status" value="1"/>
</dbReference>
<dbReference type="SMART" id="SM00091">
    <property type="entry name" value="PAS"/>
    <property type="match status" value="1"/>
</dbReference>
<evidence type="ECO:0000256" key="16">
    <source>
        <dbReference type="PIRSR" id="PIRSR037432-50"/>
    </source>
</evidence>
<evidence type="ECO:0000256" key="2">
    <source>
        <dbReference type="ARBA" id="ARBA00004496"/>
    </source>
</evidence>
<evidence type="ECO:0000313" key="20">
    <source>
        <dbReference type="EMBL" id="RNB89815.1"/>
    </source>
</evidence>
<keyword evidence="10 15" id="KW-0067">ATP-binding</keyword>
<feature type="binding site" evidence="16">
    <location>
        <position position="65"/>
    </location>
    <ligand>
        <name>[4Fe-4S] cluster</name>
        <dbReference type="ChEBI" id="CHEBI:49883"/>
    </ligand>
</feature>
<evidence type="ECO:0000256" key="12">
    <source>
        <dbReference type="ARBA" id="ARBA00023012"/>
    </source>
</evidence>
<dbReference type="GO" id="GO:0051539">
    <property type="term" value="F:4 iron, 4 sulfur cluster binding"/>
    <property type="evidence" value="ECO:0007669"/>
    <property type="project" value="UniProtKB-KW"/>
</dbReference>
<comment type="caution">
    <text evidence="20">The sequence shown here is derived from an EMBL/GenBank/DDBJ whole genome shotgun (WGS) entry which is preliminary data.</text>
</comment>
<evidence type="ECO:0000256" key="11">
    <source>
        <dbReference type="ARBA" id="ARBA00023004"/>
    </source>
</evidence>
<keyword evidence="7 16" id="KW-0479">Metal-binding</keyword>
<keyword evidence="6 15" id="KW-0808">Transferase</keyword>